<dbReference type="Proteomes" id="UP000034172">
    <property type="component" value="Unassembled WGS sequence"/>
</dbReference>
<gene>
    <name evidence="1" type="ORF">UW41_C0002G0028</name>
</gene>
<comment type="caution">
    <text evidence="1">The sequence shown here is derived from an EMBL/GenBank/DDBJ whole genome shotgun (WGS) entry which is preliminary data.</text>
</comment>
<dbReference type="STRING" id="1618392.UW41_C0002G0028"/>
<dbReference type="InterPro" id="IPR009241">
    <property type="entry name" value="HigB-like"/>
</dbReference>
<evidence type="ECO:0000313" key="2">
    <source>
        <dbReference type="Proteomes" id="UP000034172"/>
    </source>
</evidence>
<dbReference type="SUPFAM" id="SSF143011">
    <property type="entry name" value="RelE-like"/>
    <property type="match status" value="1"/>
</dbReference>
<accession>A0A0G1K0T5</accession>
<dbReference type="AlphaFoldDB" id="A0A0G1K0T5"/>
<reference evidence="1 2" key="1">
    <citation type="journal article" date="2015" name="Nature">
        <title>rRNA introns, odd ribosomes, and small enigmatic genomes across a large radiation of phyla.</title>
        <authorList>
            <person name="Brown C.T."/>
            <person name="Hug L.A."/>
            <person name="Thomas B.C."/>
            <person name="Sharon I."/>
            <person name="Castelle C.J."/>
            <person name="Singh A."/>
            <person name="Wilkins M.J."/>
            <person name="Williams K.H."/>
            <person name="Banfield J.F."/>
        </authorList>
    </citation>
    <scope>NUCLEOTIDE SEQUENCE [LARGE SCALE GENOMIC DNA]</scope>
</reference>
<proteinExistence type="predicted"/>
<dbReference type="InterPro" id="IPR035093">
    <property type="entry name" value="RelE/ParE_toxin_dom_sf"/>
</dbReference>
<dbReference type="EMBL" id="LCIE01000002">
    <property type="protein sequence ID" value="KKT49752.1"/>
    <property type="molecule type" value="Genomic_DNA"/>
</dbReference>
<organism evidence="1 2">
    <name type="scientific">Candidatus Collierbacteria bacterium GW2011_GWC2_44_18</name>
    <dbReference type="NCBI Taxonomy" id="1618392"/>
    <lineage>
        <taxon>Bacteria</taxon>
        <taxon>Candidatus Collieribacteriota</taxon>
    </lineage>
</organism>
<dbReference type="Pfam" id="PF05973">
    <property type="entry name" value="Gp49"/>
    <property type="match status" value="1"/>
</dbReference>
<sequence length="98" mass="11750">MKLEIDIRVLEFLKEIPQKDSSKAFRYIELFEKYQFSLDNRYLKKVSGPVWELRPGRVRLYLLVKSPRQIIIYAIIKKSQKIAKSDLKTIQSRLSEYL</sequence>
<evidence type="ECO:0000313" key="1">
    <source>
        <dbReference type="EMBL" id="KKT49752.1"/>
    </source>
</evidence>
<protein>
    <submittedName>
        <fullName evidence="1">Toxin-antitoxin system, toxin component, RelE family</fullName>
    </submittedName>
</protein>
<name>A0A0G1K0T5_9BACT</name>